<reference evidence="2 3" key="1">
    <citation type="submission" date="2017-06" db="EMBL/GenBank/DDBJ databases">
        <title>Hymenobacter amundsenii sp. nov. isolated from regoliths in Antarctica.</title>
        <authorList>
            <person name="Sedlacek I."/>
            <person name="Kralova S."/>
            <person name="Pantucek R."/>
            <person name="Svec P."/>
            <person name="Holochova P."/>
            <person name="Stankova E."/>
            <person name="Vrbovska V."/>
            <person name="Busse H.-J."/>
        </authorList>
    </citation>
    <scope>NUCLEOTIDE SEQUENCE [LARGE SCALE GENOMIC DNA]</scope>
    <source>
        <strain evidence="2 3">CCM 8682</strain>
    </source>
</reference>
<name>A0A246FJ69_9BACT</name>
<dbReference type="AlphaFoldDB" id="A0A246FJ69"/>
<dbReference type="InterPro" id="IPR034660">
    <property type="entry name" value="DinB/YfiT-like"/>
</dbReference>
<comment type="caution">
    <text evidence="2">The sequence shown here is derived from an EMBL/GenBank/DDBJ whole genome shotgun (WGS) entry which is preliminary data.</text>
</comment>
<feature type="domain" description="DinB-like" evidence="1">
    <location>
        <begin position="31"/>
        <end position="166"/>
    </location>
</feature>
<dbReference type="Proteomes" id="UP000197277">
    <property type="component" value="Unassembled WGS sequence"/>
</dbReference>
<dbReference type="Gene3D" id="1.20.120.450">
    <property type="entry name" value="dinb family like domain"/>
    <property type="match status" value="1"/>
</dbReference>
<sequence>MSLFLTPPTPAEYAPFYHTYVRLITGDPLVALREQPQQLHQLLAGLSDEQARFRYAPGKWSIKEKLVHMLDTERVFAYRALRIGRGDTTPLPGYEQDDYVHNSEADARPLADILAEYDAVRTSTLHLFESFPAAAVDRRGTASGQPVSVRALVYMLAGHEAHHLQLLQERYLPALT</sequence>
<dbReference type="RefSeq" id="WP_088464928.1">
    <property type="nucleotide sequence ID" value="NZ_NIRR01000022.1"/>
</dbReference>
<dbReference type="InterPro" id="IPR024775">
    <property type="entry name" value="DinB-like"/>
</dbReference>
<evidence type="ECO:0000313" key="3">
    <source>
        <dbReference type="Proteomes" id="UP000197277"/>
    </source>
</evidence>
<evidence type="ECO:0000313" key="2">
    <source>
        <dbReference type="EMBL" id="OWP62589.1"/>
    </source>
</evidence>
<protein>
    <submittedName>
        <fullName evidence="2">DNA damage-inducible protein DinB</fullName>
    </submittedName>
</protein>
<dbReference type="Pfam" id="PF12867">
    <property type="entry name" value="DinB_2"/>
    <property type="match status" value="1"/>
</dbReference>
<keyword evidence="3" id="KW-1185">Reference proteome</keyword>
<proteinExistence type="predicted"/>
<dbReference type="OrthoDB" id="9793216at2"/>
<dbReference type="EMBL" id="NIRR01000022">
    <property type="protein sequence ID" value="OWP62589.1"/>
    <property type="molecule type" value="Genomic_DNA"/>
</dbReference>
<organism evidence="2 3">
    <name type="scientific">Hymenobacter amundsenii</name>
    <dbReference type="NCBI Taxonomy" id="2006685"/>
    <lineage>
        <taxon>Bacteria</taxon>
        <taxon>Pseudomonadati</taxon>
        <taxon>Bacteroidota</taxon>
        <taxon>Cytophagia</taxon>
        <taxon>Cytophagales</taxon>
        <taxon>Hymenobacteraceae</taxon>
        <taxon>Hymenobacter</taxon>
    </lineage>
</organism>
<accession>A0A246FJ69</accession>
<evidence type="ECO:0000259" key="1">
    <source>
        <dbReference type="Pfam" id="PF12867"/>
    </source>
</evidence>
<dbReference type="SUPFAM" id="SSF109854">
    <property type="entry name" value="DinB/YfiT-like putative metalloenzymes"/>
    <property type="match status" value="1"/>
</dbReference>
<gene>
    <name evidence="2" type="ORF">CDA63_13180</name>
</gene>